<gene>
    <name evidence="2" type="ORF">DTU03_21015</name>
</gene>
<feature type="transmembrane region" description="Helical" evidence="1">
    <location>
        <begin position="50"/>
        <end position="70"/>
    </location>
</feature>
<proteinExistence type="predicted"/>
<protein>
    <submittedName>
        <fullName evidence="2">Uncharacterized protein</fullName>
    </submittedName>
</protein>
<organism evidence="2">
    <name type="scientific">Salmonella enterica subsp. enterica serovar Kintambo</name>
    <dbReference type="NCBI Taxonomy" id="1192730"/>
    <lineage>
        <taxon>Bacteria</taxon>
        <taxon>Pseudomonadati</taxon>
        <taxon>Pseudomonadota</taxon>
        <taxon>Gammaproteobacteria</taxon>
        <taxon>Enterobacterales</taxon>
        <taxon>Enterobacteriaceae</taxon>
        <taxon>Salmonella</taxon>
    </lineage>
</organism>
<reference evidence="2" key="1">
    <citation type="submission" date="2018-07" db="EMBL/GenBank/DDBJ databases">
        <authorList>
            <person name="Ashton P.M."/>
            <person name="Dallman T."/>
            <person name="Nair S."/>
            <person name="De Pinna E."/>
            <person name="Peters T."/>
            <person name="Grant K."/>
        </authorList>
    </citation>
    <scope>NUCLEOTIDE SEQUENCE</scope>
    <source>
        <strain evidence="2">242348</strain>
    </source>
</reference>
<keyword evidence="1" id="KW-0812">Transmembrane</keyword>
<dbReference type="AlphaFoldDB" id="A0A5W7S134"/>
<evidence type="ECO:0000256" key="1">
    <source>
        <dbReference type="SAM" id="Phobius"/>
    </source>
</evidence>
<name>A0A5W7S134_SALET</name>
<sequence length="168" mass="19543">MKEPDPIFLLIDNFCRSYNKANRKEIFSSWYYIPAFSAIAAVMYWKVGINGFMCSMVAGWGLLLTVYSIMNRRMSLSKLRMEYSYFKNNGPVMGVISDDFLSLLADSGSIDNYAKRRLAEKQQEKCDALRWNDLFEIREELLLLKEKDKSLIGKGAVKLQRYNQQDKC</sequence>
<evidence type="ECO:0000313" key="2">
    <source>
        <dbReference type="EMBL" id="EBX8629964.1"/>
    </source>
</evidence>
<keyword evidence="1" id="KW-1133">Transmembrane helix</keyword>
<feature type="transmembrane region" description="Helical" evidence="1">
    <location>
        <begin position="26"/>
        <end position="44"/>
    </location>
</feature>
<accession>A0A5W7S134</accession>
<comment type="caution">
    <text evidence="2">The sequence shown here is derived from an EMBL/GenBank/DDBJ whole genome shotgun (WGS) entry which is preliminary data.</text>
</comment>
<dbReference type="EMBL" id="AAHMLI010000032">
    <property type="protein sequence ID" value="EBX8629964.1"/>
    <property type="molecule type" value="Genomic_DNA"/>
</dbReference>
<keyword evidence="1" id="KW-0472">Membrane</keyword>